<reference evidence="4" key="1">
    <citation type="submission" date="2020-04" db="EMBL/GenBank/DDBJ databases">
        <title>Genome Assembly and Annotation of Botryosphaeria dothidea sdau 11-99, a Latent Pathogen of Apple Fruit Ring Rot in China.</title>
        <authorList>
            <person name="Yu C."/>
            <person name="Diao Y."/>
            <person name="Lu Q."/>
            <person name="Zhao J."/>
            <person name="Cui S."/>
            <person name="Peng C."/>
            <person name="He B."/>
            <person name="Liu H."/>
        </authorList>
    </citation>
    <scope>NUCLEOTIDE SEQUENCE [LARGE SCALE GENOMIC DNA]</scope>
    <source>
        <strain evidence="4">Sdau11-99</strain>
    </source>
</reference>
<feature type="chain" id="PRO_5034930721" description="Cellulose-binding protein" evidence="1">
    <location>
        <begin position="24"/>
        <end position="524"/>
    </location>
</feature>
<name>A0A8H4J6N3_9PEZI</name>
<dbReference type="OrthoDB" id="3592035at2759"/>
<dbReference type="InterPro" id="IPR013783">
    <property type="entry name" value="Ig-like_fold"/>
</dbReference>
<comment type="caution">
    <text evidence="4">The sequence shown here is derived from an EMBL/GenBank/DDBJ whole genome shotgun (WGS) entry which is preliminary data.</text>
</comment>
<dbReference type="AlphaFoldDB" id="A0A8H4J6N3"/>
<organism evidence="4 5">
    <name type="scientific">Botryosphaeria dothidea</name>
    <dbReference type="NCBI Taxonomy" id="55169"/>
    <lineage>
        <taxon>Eukaryota</taxon>
        <taxon>Fungi</taxon>
        <taxon>Dikarya</taxon>
        <taxon>Ascomycota</taxon>
        <taxon>Pezizomycotina</taxon>
        <taxon>Dothideomycetes</taxon>
        <taxon>Dothideomycetes incertae sedis</taxon>
        <taxon>Botryosphaeriales</taxon>
        <taxon>Botryosphaeriaceae</taxon>
        <taxon>Botryosphaeria</taxon>
    </lineage>
</organism>
<dbReference type="Gene3D" id="2.60.40.10">
    <property type="entry name" value="Immunoglobulins"/>
    <property type="match status" value="1"/>
</dbReference>
<keyword evidence="1" id="KW-0732">Signal</keyword>
<proteinExistence type="predicted"/>
<dbReference type="InterPro" id="IPR036452">
    <property type="entry name" value="Ribo_hydro-like"/>
</dbReference>
<dbReference type="Gene3D" id="3.90.245.10">
    <property type="entry name" value="Ribonucleoside hydrolase-like"/>
    <property type="match status" value="1"/>
</dbReference>
<protein>
    <recommendedName>
        <fullName evidence="6">Cellulose-binding protein</fullName>
    </recommendedName>
</protein>
<evidence type="ECO:0000259" key="2">
    <source>
        <dbReference type="Pfam" id="PF07632"/>
    </source>
</evidence>
<evidence type="ECO:0000259" key="3">
    <source>
        <dbReference type="Pfam" id="PF21027"/>
    </source>
</evidence>
<dbReference type="InterPro" id="IPR011483">
    <property type="entry name" value="Sde182_NH-like"/>
</dbReference>
<dbReference type="Pfam" id="PF21027">
    <property type="entry name" value="Sde0182_C"/>
    <property type="match status" value="1"/>
</dbReference>
<evidence type="ECO:0008006" key="6">
    <source>
        <dbReference type="Google" id="ProtNLM"/>
    </source>
</evidence>
<evidence type="ECO:0000256" key="1">
    <source>
        <dbReference type="SAM" id="SignalP"/>
    </source>
</evidence>
<gene>
    <name evidence="4" type="ORF">GTA08_BOTSDO00498</name>
</gene>
<dbReference type="GO" id="GO:0016799">
    <property type="term" value="F:hydrolase activity, hydrolyzing N-glycosyl compounds"/>
    <property type="evidence" value="ECO:0007669"/>
    <property type="project" value="InterPro"/>
</dbReference>
<dbReference type="EMBL" id="WWBZ02000001">
    <property type="protein sequence ID" value="KAF4314270.1"/>
    <property type="molecule type" value="Genomic_DNA"/>
</dbReference>
<keyword evidence="5" id="KW-1185">Reference proteome</keyword>
<evidence type="ECO:0000313" key="5">
    <source>
        <dbReference type="Proteomes" id="UP000572817"/>
    </source>
</evidence>
<dbReference type="Pfam" id="PF07632">
    <property type="entry name" value="Sde182_NH-like"/>
    <property type="match status" value="1"/>
</dbReference>
<feature type="domain" description="Cellulose-binding Sde182 nucleoside hydrolase-like" evidence="2">
    <location>
        <begin position="39"/>
        <end position="308"/>
    </location>
</feature>
<feature type="domain" description="Cellulose-binding Sde182 C-terminal" evidence="3">
    <location>
        <begin position="393"/>
        <end position="505"/>
    </location>
</feature>
<sequence length="524" mass="58016">MKLAHSWPTALSLLSIAIFTVLAGNTPRCKPWEIDKKPRVFILSDICNEPDDAQSLVRLLVHADQYEIKGLVATTSYWLNYTTAPDEIEKIVRSYGKVWNNLQAHGHGQYPTEDYLLSIIKSGPPTYGLAAVDALNAGEKLSDGARLLIDTVDASTEPLFVQAWGGVNTLAQALHHVQLTRSEPQLSNFLDRIRVYTISDQDNAGTWIRHEFPQIRYISSVHAWNSYGLATWSGISGEKFYGFDEGGPDSDLVSSEWVKTNVQIGRLGEAYPDIMFIMEGDSPALLFTMQNGLNAPDHPEWGGWGGRYAPSGHGSKHFADTADHVVGKSGRTYVSNHATIWRWRQAYQNELAARMQWTLHGSVDARTSHPPVVIINGSCGSHPLEMKVDAGSSVTLDATESYDPNSGKNAAALNFSWWMYSEVTATQWQVRWEVPELVFHRDQAVPGGSKVVIDVPAADKSCRGPAALHMAEDVKPTCQIYHLILEVVGPGSPQLTRYRRVLLKVRLPENEGKSGQIPPAHEEL</sequence>
<feature type="signal peptide" evidence="1">
    <location>
        <begin position="1"/>
        <end position="23"/>
    </location>
</feature>
<dbReference type="InterPro" id="IPR048527">
    <property type="entry name" value="Sde182_C"/>
</dbReference>
<dbReference type="Proteomes" id="UP000572817">
    <property type="component" value="Unassembled WGS sequence"/>
</dbReference>
<evidence type="ECO:0000313" key="4">
    <source>
        <dbReference type="EMBL" id="KAF4314270.1"/>
    </source>
</evidence>
<accession>A0A8H4J6N3</accession>